<evidence type="ECO:0000256" key="5">
    <source>
        <dbReference type="ARBA" id="ARBA00022833"/>
    </source>
</evidence>
<dbReference type="AlphaFoldDB" id="L0ETZ9"/>
<accession>L0ETZ9</accession>
<protein>
    <submittedName>
        <fullName evidence="9">Putative metalloendopeptidase protein</fullName>
    </submittedName>
</protein>
<dbReference type="PATRIC" id="fig|1215343.11.peg.346"/>
<evidence type="ECO:0000256" key="1">
    <source>
        <dbReference type="ARBA" id="ARBA00001947"/>
    </source>
</evidence>
<evidence type="ECO:0000313" key="10">
    <source>
        <dbReference type="Proteomes" id="UP000010799"/>
    </source>
</evidence>
<name>L0ETZ9_LIBCB</name>
<keyword evidence="6" id="KW-0482">Metalloprotease</keyword>
<dbReference type="Proteomes" id="UP000010799">
    <property type="component" value="Chromosome"/>
</dbReference>
<dbReference type="eggNOG" id="COG4942">
    <property type="taxonomic scope" value="Bacteria"/>
</dbReference>
<dbReference type="STRING" id="1215343.B488_03370"/>
<dbReference type="PANTHER" id="PTHR21666">
    <property type="entry name" value="PEPTIDASE-RELATED"/>
    <property type="match status" value="1"/>
</dbReference>
<proteinExistence type="predicted"/>
<sequence>MLGVYVAAILLFWGSFSASQETDNIDYKLNEEKARISLELEQLSKTITLSSYKSKALEDNILLLKKNTQSLRAALIQSTKRNRGIETQLNKSKNKLSRLRLQEIFLQSSLKERRTILANVLAALQKLGSNPPPVLLVTPEDALASIRSAMLLSKAELSIRDETRKIVIDLNNLKGVQVSIKAEKANLMVILEKSIEEKRRMELLIAGNDKLYQQDSRSLSEERLRTQKLAERATSLEELISNLDNQITSARELNKREQNNSLLKNNRVVSDKEKHQVFERPFADLKGKLEMPVDCKVLKWFGDTDSLGHKTFGVTCAAMPGAMVTTPVDGFVVYSGSFRSYGKMIIISPSAGYHVLISGMDTLNIDQGRFVFSGEPIGSLGTKRLVSANTLALETDALTVYIEFRKDGKPIDSRAWWSKNAFRKGEDDR</sequence>
<dbReference type="Pfam" id="PF01551">
    <property type="entry name" value="Peptidase_M23"/>
    <property type="match status" value="1"/>
</dbReference>
<dbReference type="HOGENOM" id="CLU_029425_15_0_5"/>
<keyword evidence="5" id="KW-0862">Zinc</keyword>
<dbReference type="EMBL" id="CP003789">
    <property type="protein sequence ID" value="AGA64330.1"/>
    <property type="molecule type" value="Genomic_DNA"/>
</dbReference>
<reference evidence="9 10" key="1">
    <citation type="journal article" date="2012" name="Stand. Genomic Sci.">
        <title>Complete genome sequence of Liberibacter crescens BT-1.</title>
        <authorList>
            <person name="Leonard M.T."/>
            <person name="Fagen J.R."/>
            <person name="Davis-Richardson A.G."/>
            <person name="Davis M.J."/>
            <person name="Triplett E.W."/>
        </authorList>
    </citation>
    <scope>NUCLEOTIDE SEQUENCE [LARGE SCALE GENOMIC DNA]</scope>
    <source>
        <strain evidence="9 10">BT-1</strain>
    </source>
</reference>
<dbReference type="InterPro" id="IPR016047">
    <property type="entry name" value="M23ase_b-sheet_dom"/>
</dbReference>
<evidence type="ECO:0000256" key="6">
    <source>
        <dbReference type="ARBA" id="ARBA00023049"/>
    </source>
</evidence>
<evidence type="ECO:0000256" key="4">
    <source>
        <dbReference type="ARBA" id="ARBA00022801"/>
    </source>
</evidence>
<dbReference type="PANTHER" id="PTHR21666:SF288">
    <property type="entry name" value="CELL DIVISION PROTEIN YTFB"/>
    <property type="match status" value="1"/>
</dbReference>
<feature type="coiled-coil region" evidence="7">
    <location>
        <begin position="226"/>
        <end position="260"/>
    </location>
</feature>
<gene>
    <name evidence="9" type="ordered locus">B488_03370</name>
</gene>
<comment type="cofactor">
    <cofactor evidence="1">
        <name>Zn(2+)</name>
        <dbReference type="ChEBI" id="CHEBI:29105"/>
    </cofactor>
</comment>
<evidence type="ECO:0000259" key="8">
    <source>
        <dbReference type="Pfam" id="PF01551"/>
    </source>
</evidence>
<organism evidence="9 10">
    <name type="scientific">Liberibacter crescens (strain BT-1)</name>
    <dbReference type="NCBI Taxonomy" id="1215343"/>
    <lineage>
        <taxon>Bacteria</taxon>
        <taxon>Pseudomonadati</taxon>
        <taxon>Pseudomonadota</taxon>
        <taxon>Alphaproteobacteria</taxon>
        <taxon>Hyphomicrobiales</taxon>
        <taxon>Rhizobiaceae</taxon>
        <taxon>Liberibacter</taxon>
    </lineage>
</organism>
<keyword evidence="7" id="KW-0175">Coiled coil</keyword>
<dbReference type="GO" id="GO:0046872">
    <property type="term" value="F:metal ion binding"/>
    <property type="evidence" value="ECO:0007669"/>
    <property type="project" value="UniProtKB-KW"/>
</dbReference>
<keyword evidence="10" id="KW-1185">Reference proteome</keyword>
<dbReference type="SUPFAM" id="SSF51261">
    <property type="entry name" value="Duplicated hybrid motif"/>
    <property type="match status" value="1"/>
</dbReference>
<dbReference type="GO" id="GO:0004222">
    <property type="term" value="F:metalloendopeptidase activity"/>
    <property type="evidence" value="ECO:0007669"/>
    <property type="project" value="TreeGrafter"/>
</dbReference>
<dbReference type="InterPro" id="IPR011055">
    <property type="entry name" value="Dup_hybrid_motif"/>
</dbReference>
<dbReference type="Gene3D" id="2.70.70.10">
    <property type="entry name" value="Glucose Permease (Domain IIA)"/>
    <property type="match status" value="1"/>
</dbReference>
<dbReference type="GO" id="GO:0006508">
    <property type="term" value="P:proteolysis"/>
    <property type="evidence" value="ECO:0007669"/>
    <property type="project" value="UniProtKB-KW"/>
</dbReference>
<evidence type="ECO:0000256" key="2">
    <source>
        <dbReference type="ARBA" id="ARBA00022670"/>
    </source>
</evidence>
<keyword evidence="2" id="KW-0645">Protease</keyword>
<evidence type="ECO:0000256" key="7">
    <source>
        <dbReference type="SAM" id="Coils"/>
    </source>
</evidence>
<evidence type="ECO:0000256" key="3">
    <source>
        <dbReference type="ARBA" id="ARBA00022723"/>
    </source>
</evidence>
<dbReference type="InterPro" id="IPR050570">
    <property type="entry name" value="Cell_wall_metabolism_enzyme"/>
</dbReference>
<feature type="domain" description="M23ase beta-sheet core" evidence="8">
    <location>
        <begin position="312"/>
        <end position="412"/>
    </location>
</feature>
<keyword evidence="3" id="KW-0479">Metal-binding</keyword>
<dbReference type="KEGG" id="lcc:B488_03370"/>
<keyword evidence="4" id="KW-0378">Hydrolase</keyword>
<evidence type="ECO:0000313" key="9">
    <source>
        <dbReference type="EMBL" id="AGA64330.1"/>
    </source>
</evidence>
<dbReference type="CDD" id="cd12797">
    <property type="entry name" value="M23_peptidase"/>
    <property type="match status" value="1"/>
</dbReference>